<name>A0AAV5IYG1_9ROSI</name>
<evidence type="ECO:0008006" key="3">
    <source>
        <dbReference type="Google" id="ProtNLM"/>
    </source>
</evidence>
<reference evidence="1 2" key="1">
    <citation type="journal article" date="2021" name="Commun. Biol.">
        <title>The genome of Shorea leprosula (Dipterocarpaceae) highlights the ecological relevance of drought in aseasonal tropical rainforests.</title>
        <authorList>
            <person name="Ng K.K.S."/>
            <person name="Kobayashi M.J."/>
            <person name="Fawcett J.A."/>
            <person name="Hatakeyama M."/>
            <person name="Paape T."/>
            <person name="Ng C.H."/>
            <person name="Ang C.C."/>
            <person name="Tnah L.H."/>
            <person name="Lee C.T."/>
            <person name="Nishiyama T."/>
            <person name="Sese J."/>
            <person name="O'Brien M.J."/>
            <person name="Copetti D."/>
            <person name="Mohd Noor M.I."/>
            <person name="Ong R.C."/>
            <person name="Putra M."/>
            <person name="Sireger I.Z."/>
            <person name="Indrioko S."/>
            <person name="Kosugi Y."/>
            <person name="Izuno A."/>
            <person name="Isagi Y."/>
            <person name="Lee S.L."/>
            <person name="Shimizu K.K."/>
        </authorList>
    </citation>
    <scope>NUCLEOTIDE SEQUENCE [LARGE SCALE GENOMIC DNA]</scope>
    <source>
        <strain evidence="1">214</strain>
    </source>
</reference>
<dbReference type="AlphaFoldDB" id="A0AAV5IYG1"/>
<sequence>MLPLIRSAQLMHHLEGGATKKYITKESKEEPNPNFDIWLNNDGLLTSWLLGTMNEEALSLVVGCDTASQIWKCLEEHYLGLTKEHELHLIGQLAIKKGDNEPIESFIRKFKGICDRLVAICKPLNDLDKVFQLSRVVATRYQPYNLAILSKAPYPTFNLYTTGLQNNERDLQAAEQESKDKEPAYSRVFVAQSGRSN</sequence>
<comment type="caution">
    <text evidence="1">The sequence shown here is derived from an EMBL/GenBank/DDBJ whole genome shotgun (WGS) entry which is preliminary data.</text>
</comment>
<dbReference type="PANTHER" id="PTHR47481">
    <property type="match status" value="1"/>
</dbReference>
<gene>
    <name evidence="1" type="ORF">SLEP1_g15941</name>
</gene>
<dbReference type="EMBL" id="BPVZ01000020">
    <property type="protein sequence ID" value="GKV03676.1"/>
    <property type="molecule type" value="Genomic_DNA"/>
</dbReference>
<evidence type="ECO:0000313" key="1">
    <source>
        <dbReference type="EMBL" id="GKV03676.1"/>
    </source>
</evidence>
<keyword evidence="2" id="KW-1185">Reference proteome</keyword>
<dbReference type="Pfam" id="PF14223">
    <property type="entry name" value="Retrotran_gag_2"/>
    <property type="match status" value="1"/>
</dbReference>
<evidence type="ECO:0000313" key="2">
    <source>
        <dbReference type="Proteomes" id="UP001054252"/>
    </source>
</evidence>
<dbReference type="PANTHER" id="PTHR47481:SF10">
    <property type="entry name" value="COPIA-LIKE POLYPROTEIN_RETROTRANSPOSON"/>
    <property type="match status" value="1"/>
</dbReference>
<organism evidence="1 2">
    <name type="scientific">Rubroshorea leprosula</name>
    <dbReference type="NCBI Taxonomy" id="152421"/>
    <lineage>
        <taxon>Eukaryota</taxon>
        <taxon>Viridiplantae</taxon>
        <taxon>Streptophyta</taxon>
        <taxon>Embryophyta</taxon>
        <taxon>Tracheophyta</taxon>
        <taxon>Spermatophyta</taxon>
        <taxon>Magnoliopsida</taxon>
        <taxon>eudicotyledons</taxon>
        <taxon>Gunneridae</taxon>
        <taxon>Pentapetalae</taxon>
        <taxon>rosids</taxon>
        <taxon>malvids</taxon>
        <taxon>Malvales</taxon>
        <taxon>Dipterocarpaceae</taxon>
        <taxon>Rubroshorea</taxon>
    </lineage>
</organism>
<protein>
    <recommendedName>
        <fullName evidence="3">Retrotransposon gag domain-containing protein</fullName>
    </recommendedName>
</protein>
<dbReference type="Proteomes" id="UP001054252">
    <property type="component" value="Unassembled WGS sequence"/>
</dbReference>
<accession>A0AAV5IYG1</accession>
<proteinExistence type="predicted"/>